<dbReference type="KEGG" id="ncu:F0U83_07055"/>
<evidence type="ECO:0000259" key="9">
    <source>
        <dbReference type="Pfam" id="PF00892"/>
    </source>
</evidence>
<organism evidence="10 11">
    <name type="scientific">Neptunomonas concharum</name>
    <dbReference type="NCBI Taxonomy" id="1031538"/>
    <lineage>
        <taxon>Bacteria</taxon>
        <taxon>Pseudomonadati</taxon>
        <taxon>Pseudomonadota</taxon>
        <taxon>Gammaproteobacteria</taxon>
        <taxon>Oceanospirillales</taxon>
        <taxon>Oceanospirillaceae</taxon>
        <taxon>Neptunomonas</taxon>
    </lineage>
</organism>
<evidence type="ECO:0000256" key="4">
    <source>
        <dbReference type="ARBA" id="ARBA00022475"/>
    </source>
</evidence>
<dbReference type="NCBIfam" id="TIGR00688">
    <property type="entry name" value="rarD"/>
    <property type="match status" value="1"/>
</dbReference>
<feature type="transmembrane region" description="Helical" evidence="8">
    <location>
        <begin position="177"/>
        <end position="197"/>
    </location>
</feature>
<keyword evidence="6 8" id="KW-1133">Transmembrane helix</keyword>
<evidence type="ECO:0000313" key="11">
    <source>
        <dbReference type="Proteomes" id="UP000324760"/>
    </source>
</evidence>
<dbReference type="InterPro" id="IPR037185">
    <property type="entry name" value="EmrE-like"/>
</dbReference>
<dbReference type="SUPFAM" id="SSF103481">
    <property type="entry name" value="Multidrug resistance efflux transporter EmrE"/>
    <property type="match status" value="2"/>
</dbReference>
<feature type="domain" description="EamA" evidence="9">
    <location>
        <begin position="151"/>
        <end position="280"/>
    </location>
</feature>
<keyword evidence="11" id="KW-1185">Reference proteome</keyword>
<name>A0A5P1RA07_9GAMM</name>
<feature type="transmembrane region" description="Helical" evidence="8">
    <location>
        <begin position="7"/>
        <end position="31"/>
    </location>
</feature>
<evidence type="ECO:0000256" key="5">
    <source>
        <dbReference type="ARBA" id="ARBA00022692"/>
    </source>
</evidence>
<keyword evidence="5 8" id="KW-0812">Transmembrane</keyword>
<feature type="transmembrane region" description="Helical" evidence="8">
    <location>
        <begin position="70"/>
        <end position="90"/>
    </location>
</feature>
<gene>
    <name evidence="10" type="primary">rarD</name>
    <name evidence="10" type="ORF">F0U83_07055</name>
</gene>
<evidence type="ECO:0000256" key="1">
    <source>
        <dbReference type="ARBA" id="ARBA00004651"/>
    </source>
</evidence>
<proteinExistence type="inferred from homology"/>
<feature type="transmembrane region" description="Helical" evidence="8">
    <location>
        <begin position="264"/>
        <end position="284"/>
    </location>
</feature>
<dbReference type="OrthoDB" id="369870at2"/>
<comment type="similarity">
    <text evidence="2">Belongs to the EamA transporter family.</text>
</comment>
<keyword evidence="3" id="KW-0813">Transport</keyword>
<dbReference type="GO" id="GO:0005886">
    <property type="term" value="C:plasma membrane"/>
    <property type="evidence" value="ECO:0007669"/>
    <property type="project" value="UniProtKB-SubCell"/>
</dbReference>
<evidence type="ECO:0000256" key="6">
    <source>
        <dbReference type="ARBA" id="ARBA00022989"/>
    </source>
</evidence>
<sequence>MTEATRGLLLALFCFSTWGSFPIFFSLLTHIPPTEVLVHRVVWSFIFVALILLFSKQWRRAVAALKNPKLVFALLSSSLLIAINWGVYIWAVGQNRAVDASLGYFINPIVAVGLGVIFLKESLASYQKLAILIASAGVLYKILGVGEFPWIALTLAVSFGFYGLVRKQAQVDTFTGLALETLLLLPLSLLYWGWLTYSGEQHFAINSDGLLLICSGVLTAIPLMAFSAAARRLSLTAIGFLTYLTPTLQLLSAVFVLGEPFDKGDFVTFALIWLALIVFSGGAIRERQKLPQSA</sequence>
<evidence type="ECO:0000256" key="7">
    <source>
        <dbReference type="ARBA" id="ARBA00023136"/>
    </source>
</evidence>
<dbReference type="AlphaFoldDB" id="A0A5P1RA07"/>
<accession>A0A5P1RA07</accession>
<feature type="transmembrane region" description="Helical" evidence="8">
    <location>
        <begin position="237"/>
        <end position="258"/>
    </location>
</feature>
<feature type="transmembrane region" description="Helical" evidence="8">
    <location>
        <begin position="37"/>
        <end position="58"/>
    </location>
</feature>
<dbReference type="InterPro" id="IPR000620">
    <property type="entry name" value="EamA_dom"/>
</dbReference>
<feature type="transmembrane region" description="Helical" evidence="8">
    <location>
        <begin position="126"/>
        <end position="142"/>
    </location>
</feature>
<evidence type="ECO:0000256" key="8">
    <source>
        <dbReference type="SAM" id="Phobius"/>
    </source>
</evidence>
<feature type="domain" description="EamA" evidence="9">
    <location>
        <begin position="6"/>
        <end position="139"/>
    </location>
</feature>
<protein>
    <submittedName>
        <fullName evidence="10">EamA family transporter RarD</fullName>
    </submittedName>
</protein>
<keyword evidence="7 8" id="KW-0472">Membrane</keyword>
<keyword evidence="4" id="KW-1003">Cell membrane</keyword>
<dbReference type="PANTHER" id="PTHR22911">
    <property type="entry name" value="ACYL-MALONYL CONDENSING ENZYME-RELATED"/>
    <property type="match status" value="1"/>
</dbReference>
<dbReference type="RefSeq" id="WP_138988396.1">
    <property type="nucleotide sequence ID" value="NZ_CP043869.1"/>
</dbReference>
<dbReference type="EMBL" id="CP043869">
    <property type="protein sequence ID" value="QEQ96484.1"/>
    <property type="molecule type" value="Genomic_DNA"/>
</dbReference>
<feature type="transmembrane region" description="Helical" evidence="8">
    <location>
        <begin position="102"/>
        <end position="119"/>
    </location>
</feature>
<comment type="subcellular location">
    <subcellularLocation>
        <location evidence="1">Cell membrane</location>
        <topology evidence="1">Multi-pass membrane protein</topology>
    </subcellularLocation>
</comment>
<dbReference type="Proteomes" id="UP000324760">
    <property type="component" value="Chromosome"/>
</dbReference>
<dbReference type="PANTHER" id="PTHR22911:SF137">
    <property type="entry name" value="SOLUTE CARRIER FAMILY 35 MEMBER G2-RELATED"/>
    <property type="match status" value="1"/>
</dbReference>
<dbReference type="Pfam" id="PF00892">
    <property type="entry name" value="EamA"/>
    <property type="match status" value="2"/>
</dbReference>
<dbReference type="InterPro" id="IPR004626">
    <property type="entry name" value="RarD"/>
</dbReference>
<evidence type="ECO:0000313" key="10">
    <source>
        <dbReference type="EMBL" id="QEQ96484.1"/>
    </source>
</evidence>
<reference evidence="10 11" key="1">
    <citation type="journal article" date="2019" name="Biochem. Eng. J.">
        <title>Metabolic engineering of the marine bacteria Neptunomonas concharum for the production of acetoin and meso-2,3-butanediol from acetate.</title>
        <authorList>
            <person name="Li W."/>
            <person name="Pu N."/>
            <person name="Liu C.-X."/>
            <person name="Yuan Q.-P."/>
            <person name="Li Z.-J."/>
        </authorList>
    </citation>
    <scope>NUCLEOTIDE SEQUENCE [LARGE SCALE GENOMIC DNA]</scope>
    <source>
        <strain evidence="10 11">JCM17730</strain>
    </source>
</reference>
<evidence type="ECO:0000256" key="3">
    <source>
        <dbReference type="ARBA" id="ARBA00022448"/>
    </source>
</evidence>
<evidence type="ECO:0000256" key="2">
    <source>
        <dbReference type="ARBA" id="ARBA00007362"/>
    </source>
</evidence>